<comment type="caution">
    <text evidence="1">The sequence shown here is derived from an EMBL/GenBank/DDBJ whole genome shotgun (WGS) entry which is preliminary data.</text>
</comment>
<name>A0A6N7XRK8_9ACTN</name>
<dbReference type="RefSeq" id="WP_154434982.1">
    <property type="nucleotide sequence ID" value="NZ_VUNC01000004.1"/>
</dbReference>
<dbReference type="Gene3D" id="3.50.30.10">
    <property type="entry name" value="Phosphohistidine domain"/>
    <property type="match status" value="1"/>
</dbReference>
<dbReference type="Proteomes" id="UP000469325">
    <property type="component" value="Unassembled WGS sequence"/>
</dbReference>
<organism evidence="1 2">
    <name type="scientific">Olsenella porci</name>
    <dbReference type="NCBI Taxonomy" id="2652279"/>
    <lineage>
        <taxon>Bacteria</taxon>
        <taxon>Bacillati</taxon>
        <taxon>Actinomycetota</taxon>
        <taxon>Coriobacteriia</taxon>
        <taxon>Coriobacteriales</taxon>
        <taxon>Atopobiaceae</taxon>
        <taxon>Olsenella</taxon>
    </lineage>
</organism>
<proteinExistence type="predicted"/>
<dbReference type="EMBL" id="VUNC01000004">
    <property type="protein sequence ID" value="MST72636.1"/>
    <property type="molecule type" value="Genomic_DNA"/>
</dbReference>
<dbReference type="AlphaFoldDB" id="A0A6N7XRK8"/>
<evidence type="ECO:0000313" key="1">
    <source>
        <dbReference type="EMBL" id="MST72636.1"/>
    </source>
</evidence>
<keyword evidence="2" id="KW-1185">Reference proteome</keyword>
<reference evidence="1 2" key="1">
    <citation type="submission" date="2019-08" db="EMBL/GenBank/DDBJ databases">
        <title>In-depth cultivation of the pig gut microbiome towards novel bacterial diversity and tailored functional studies.</title>
        <authorList>
            <person name="Wylensek D."/>
            <person name="Hitch T.C.A."/>
            <person name="Clavel T."/>
        </authorList>
    </citation>
    <scope>NUCLEOTIDE SEQUENCE [LARGE SCALE GENOMIC DNA]</scope>
    <source>
        <strain evidence="1 2">CA-Schmier-601-WT-1</strain>
    </source>
</reference>
<gene>
    <name evidence="1" type="ORF">FYJ68_05895</name>
</gene>
<accession>A0A6N7XRK8</accession>
<sequence>MDDPRQPSLNTYELECWLVCSLEQLVSWAHRIHDALAAAGAFLARNWTSHPMVVVDGLGDEFLESVRDGNQVEVREDGTVVVRG</sequence>
<evidence type="ECO:0000313" key="2">
    <source>
        <dbReference type="Proteomes" id="UP000469325"/>
    </source>
</evidence>
<protein>
    <submittedName>
        <fullName evidence="1">Uncharacterized protein</fullName>
    </submittedName>
</protein>